<evidence type="ECO:0000259" key="1">
    <source>
        <dbReference type="Pfam" id="PF06983"/>
    </source>
</evidence>
<dbReference type="OrthoDB" id="9795306at2"/>
<dbReference type="Proteomes" id="UP000184287">
    <property type="component" value="Unassembled WGS sequence"/>
</dbReference>
<evidence type="ECO:0000313" key="3">
    <source>
        <dbReference type="Proteomes" id="UP000184287"/>
    </source>
</evidence>
<accession>A0A1M4WA85</accession>
<gene>
    <name evidence="2" type="ORF">SAMN04488522_1011187</name>
</gene>
<dbReference type="EMBL" id="FQUQ01000001">
    <property type="protein sequence ID" value="SHE77872.1"/>
    <property type="molecule type" value="Genomic_DNA"/>
</dbReference>
<proteinExistence type="predicted"/>
<dbReference type="PANTHER" id="PTHR33990:SF1">
    <property type="entry name" value="PROTEIN YJDN"/>
    <property type="match status" value="1"/>
</dbReference>
<dbReference type="CDD" id="cd06588">
    <property type="entry name" value="PhnB_like"/>
    <property type="match status" value="1"/>
</dbReference>
<dbReference type="STRING" id="288992.SAMN04488522_1011187"/>
<keyword evidence="3" id="KW-1185">Reference proteome</keyword>
<dbReference type="InterPro" id="IPR028973">
    <property type="entry name" value="PhnB-like"/>
</dbReference>
<dbReference type="SUPFAM" id="SSF54593">
    <property type="entry name" value="Glyoxalase/Bleomycin resistance protein/Dihydroxybiphenyl dioxygenase"/>
    <property type="match status" value="1"/>
</dbReference>
<dbReference type="Gene3D" id="3.10.180.10">
    <property type="entry name" value="2,3-Dihydroxybiphenyl 1,2-Dioxygenase, domain 1"/>
    <property type="match status" value="1"/>
</dbReference>
<evidence type="ECO:0000313" key="2">
    <source>
        <dbReference type="EMBL" id="SHE77872.1"/>
    </source>
</evidence>
<dbReference type="AlphaFoldDB" id="A0A1M4WA85"/>
<feature type="domain" description="PhnB-like" evidence="1">
    <location>
        <begin position="4"/>
        <end position="134"/>
    </location>
</feature>
<dbReference type="RefSeq" id="WP_073228592.1">
    <property type="nucleotide sequence ID" value="NZ_FQUQ01000001.1"/>
</dbReference>
<dbReference type="PANTHER" id="PTHR33990">
    <property type="entry name" value="PROTEIN YJDN-RELATED"/>
    <property type="match status" value="1"/>
</dbReference>
<sequence>MAELSPYLSFADNCEAAFNFYKSVFGGEFLTLMRFGDVPGEYKPAENESQKVMHVALPIGKNTVLMGSDTPGTVAAPITGSNFSITIAPESKEEAKRLFEGLSAGGTVTMPLSKTFWAESFGMFTDKFGVNWMVNFQ</sequence>
<reference evidence="3" key="1">
    <citation type="submission" date="2016-11" db="EMBL/GenBank/DDBJ databases">
        <authorList>
            <person name="Varghese N."/>
            <person name="Submissions S."/>
        </authorList>
    </citation>
    <scope>NUCLEOTIDE SEQUENCE [LARGE SCALE GENOMIC DNA]</scope>
    <source>
        <strain evidence="3">DSM 16990</strain>
    </source>
</reference>
<dbReference type="InterPro" id="IPR029068">
    <property type="entry name" value="Glyas_Bleomycin-R_OHBP_Dase"/>
</dbReference>
<name>A0A1M4WA85_9SPHI</name>
<organism evidence="2 3">
    <name type="scientific">Pedobacter caeni</name>
    <dbReference type="NCBI Taxonomy" id="288992"/>
    <lineage>
        <taxon>Bacteria</taxon>
        <taxon>Pseudomonadati</taxon>
        <taxon>Bacteroidota</taxon>
        <taxon>Sphingobacteriia</taxon>
        <taxon>Sphingobacteriales</taxon>
        <taxon>Sphingobacteriaceae</taxon>
        <taxon>Pedobacter</taxon>
    </lineage>
</organism>
<protein>
    <submittedName>
        <fullName evidence="2">PhnB protein</fullName>
    </submittedName>
</protein>
<dbReference type="Pfam" id="PF06983">
    <property type="entry name" value="3-dmu-9_3-mt"/>
    <property type="match status" value="1"/>
</dbReference>